<sequence>MATLVPLAAIDPHLVEDLLDTAFGEGRHARTAYRIREGMDWLEALSFAALDDEDYLAGTIQCWPVALTDPKGRAHPMIMVGPVAVMPGRQGEGFGKALMAASLGAIDAGFDGGAAPLPQVMIGDPDYYDRWDFTAAHTGGWHCPGPFEQHRLLARSGNPAILSAEGMLGPWATSPTGGGGPRDA</sequence>
<dbReference type="InterPro" id="IPR016181">
    <property type="entry name" value="Acyl_CoA_acyltransferase"/>
</dbReference>
<reference evidence="2 3" key="1">
    <citation type="submission" date="2021-08" db="EMBL/GenBank/DDBJ databases">
        <title>Comparative Genomics Analysis of the Genus Qipengyuania Reveals Extensive Genetic Diversity and Metabolic Versatility, Including the Description of Fifteen Novel Species.</title>
        <authorList>
            <person name="Liu Y."/>
        </authorList>
    </citation>
    <scope>NUCLEOTIDE SEQUENCE [LARGE SCALE GENOMIC DNA]</scope>
    <source>
        <strain evidence="2 3">YG27</strain>
    </source>
</reference>
<comment type="caution">
    <text evidence="2">The sequence shown here is derived from an EMBL/GenBank/DDBJ whole genome shotgun (WGS) entry which is preliminary data.</text>
</comment>
<evidence type="ECO:0000313" key="3">
    <source>
        <dbReference type="Proteomes" id="UP000782554"/>
    </source>
</evidence>
<name>A0ABS7JW95_9SPHN</name>
<keyword evidence="3" id="KW-1185">Reference proteome</keyword>
<dbReference type="Pfam" id="PF13527">
    <property type="entry name" value="Acetyltransf_9"/>
    <property type="match status" value="1"/>
</dbReference>
<dbReference type="RefSeq" id="WP_221603123.1">
    <property type="nucleotide sequence ID" value="NZ_JAIGNU010000002.1"/>
</dbReference>
<accession>A0ABS7JW95</accession>
<protein>
    <submittedName>
        <fullName evidence="2">N-acetyltransferase</fullName>
    </submittedName>
</protein>
<dbReference type="EMBL" id="JAIGNU010000002">
    <property type="protein sequence ID" value="MBX7501938.1"/>
    <property type="molecule type" value="Genomic_DNA"/>
</dbReference>
<proteinExistence type="predicted"/>
<gene>
    <name evidence="2" type="ORF">K3181_10840</name>
</gene>
<dbReference type="Gene3D" id="3.40.630.30">
    <property type="match status" value="1"/>
</dbReference>
<evidence type="ECO:0000313" key="2">
    <source>
        <dbReference type="EMBL" id="MBX7501938.1"/>
    </source>
</evidence>
<dbReference type="SUPFAM" id="SSF55729">
    <property type="entry name" value="Acyl-CoA N-acyltransferases (Nat)"/>
    <property type="match status" value="1"/>
</dbReference>
<organism evidence="2 3">
    <name type="scientific">Qipengyuania mesophila</name>
    <dbReference type="NCBI Taxonomy" id="2867246"/>
    <lineage>
        <taxon>Bacteria</taxon>
        <taxon>Pseudomonadati</taxon>
        <taxon>Pseudomonadota</taxon>
        <taxon>Alphaproteobacteria</taxon>
        <taxon>Sphingomonadales</taxon>
        <taxon>Erythrobacteraceae</taxon>
        <taxon>Qipengyuania</taxon>
    </lineage>
</organism>
<feature type="region of interest" description="Disordered" evidence="1">
    <location>
        <begin position="165"/>
        <end position="184"/>
    </location>
</feature>
<dbReference type="Proteomes" id="UP000782554">
    <property type="component" value="Unassembled WGS sequence"/>
</dbReference>
<evidence type="ECO:0000256" key="1">
    <source>
        <dbReference type="SAM" id="MobiDB-lite"/>
    </source>
</evidence>